<name>A0A1G2LW86_9BACT</name>
<protein>
    <submittedName>
        <fullName evidence="1">Uncharacterized protein</fullName>
    </submittedName>
</protein>
<gene>
    <name evidence="1" type="ORF">A3A10_00725</name>
</gene>
<dbReference type="AlphaFoldDB" id="A0A1G2LW86"/>
<evidence type="ECO:0000313" key="2">
    <source>
        <dbReference type="Proteomes" id="UP000178116"/>
    </source>
</evidence>
<proteinExistence type="predicted"/>
<sequence length="60" mass="6816">MLEIVASFREAKTAKEPGKTIGPNHILILGGRKIFIRFFQRSGVCRSLTFYEFSARLLIS</sequence>
<dbReference type="EMBL" id="MHRA01000010">
    <property type="protein sequence ID" value="OHA15823.1"/>
    <property type="molecule type" value="Genomic_DNA"/>
</dbReference>
<evidence type="ECO:0000313" key="1">
    <source>
        <dbReference type="EMBL" id="OHA15823.1"/>
    </source>
</evidence>
<accession>A0A1G2LW86</accession>
<reference evidence="1 2" key="1">
    <citation type="journal article" date="2016" name="Nat. Commun.">
        <title>Thousands of microbial genomes shed light on interconnected biogeochemical processes in an aquifer system.</title>
        <authorList>
            <person name="Anantharaman K."/>
            <person name="Brown C.T."/>
            <person name="Hug L.A."/>
            <person name="Sharon I."/>
            <person name="Castelle C.J."/>
            <person name="Probst A.J."/>
            <person name="Thomas B.C."/>
            <person name="Singh A."/>
            <person name="Wilkins M.J."/>
            <person name="Karaoz U."/>
            <person name="Brodie E.L."/>
            <person name="Williams K.H."/>
            <person name="Hubbard S.S."/>
            <person name="Banfield J.F."/>
        </authorList>
    </citation>
    <scope>NUCLEOTIDE SEQUENCE [LARGE SCALE GENOMIC DNA]</scope>
</reference>
<comment type="caution">
    <text evidence="1">The sequence shown here is derived from an EMBL/GenBank/DDBJ whole genome shotgun (WGS) entry which is preliminary data.</text>
</comment>
<organism evidence="1 2">
    <name type="scientific">Candidatus Tagabacteria bacterium RIFCSPLOWO2_01_FULL_42_9</name>
    <dbReference type="NCBI Taxonomy" id="1802296"/>
    <lineage>
        <taxon>Bacteria</taxon>
        <taxon>Candidatus Tagaibacteriota</taxon>
    </lineage>
</organism>
<dbReference type="Proteomes" id="UP000178116">
    <property type="component" value="Unassembled WGS sequence"/>
</dbReference>